<accession>A0A9K3HQF8</accession>
<organism evidence="1 2">
    <name type="scientific">Helianthus annuus</name>
    <name type="common">Common sunflower</name>
    <dbReference type="NCBI Taxonomy" id="4232"/>
    <lineage>
        <taxon>Eukaryota</taxon>
        <taxon>Viridiplantae</taxon>
        <taxon>Streptophyta</taxon>
        <taxon>Embryophyta</taxon>
        <taxon>Tracheophyta</taxon>
        <taxon>Spermatophyta</taxon>
        <taxon>Magnoliopsida</taxon>
        <taxon>eudicotyledons</taxon>
        <taxon>Gunneridae</taxon>
        <taxon>Pentapetalae</taxon>
        <taxon>asterids</taxon>
        <taxon>campanulids</taxon>
        <taxon>Asterales</taxon>
        <taxon>Asteraceae</taxon>
        <taxon>Asteroideae</taxon>
        <taxon>Heliantheae alliance</taxon>
        <taxon>Heliantheae</taxon>
        <taxon>Helianthus</taxon>
    </lineage>
</organism>
<gene>
    <name evidence="1" type="ORF">HanXRQr2_Chr11g0496461</name>
</gene>
<keyword evidence="2" id="KW-1185">Reference proteome</keyword>
<dbReference type="EMBL" id="MNCJ02000326">
    <property type="protein sequence ID" value="KAF5782489.1"/>
    <property type="molecule type" value="Genomic_DNA"/>
</dbReference>
<dbReference type="Proteomes" id="UP000215914">
    <property type="component" value="Unassembled WGS sequence"/>
</dbReference>
<dbReference type="Gramene" id="mRNA:HanXRQr2_Chr11g0496461">
    <property type="protein sequence ID" value="mRNA:HanXRQr2_Chr11g0496461"/>
    <property type="gene ID" value="HanXRQr2_Chr11g0496461"/>
</dbReference>
<comment type="caution">
    <text evidence="1">The sequence shown here is derived from an EMBL/GenBank/DDBJ whole genome shotgun (WGS) entry which is preliminary data.</text>
</comment>
<dbReference type="AlphaFoldDB" id="A0A9K3HQF8"/>
<proteinExistence type="predicted"/>
<reference evidence="1" key="2">
    <citation type="submission" date="2020-06" db="EMBL/GenBank/DDBJ databases">
        <title>Helianthus annuus Genome sequencing and assembly Release 2.</title>
        <authorList>
            <person name="Gouzy J."/>
            <person name="Langlade N."/>
            <person name="Munos S."/>
        </authorList>
    </citation>
    <scope>NUCLEOTIDE SEQUENCE</scope>
    <source>
        <tissue evidence="1">Leaves</tissue>
    </source>
</reference>
<name>A0A9K3HQF8_HELAN</name>
<reference evidence="1" key="1">
    <citation type="journal article" date="2017" name="Nature">
        <title>The sunflower genome provides insights into oil metabolism, flowering and Asterid evolution.</title>
        <authorList>
            <person name="Badouin H."/>
            <person name="Gouzy J."/>
            <person name="Grassa C.J."/>
            <person name="Murat F."/>
            <person name="Staton S.E."/>
            <person name="Cottret L."/>
            <person name="Lelandais-Briere C."/>
            <person name="Owens G.L."/>
            <person name="Carrere S."/>
            <person name="Mayjonade B."/>
            <person name="Legrand L."/>
            <person name="Gill N."/>
            <person name="Kane N.C."/>
            <person name="Bowers J.E."/>
            <person name="Hubner S."/>
            <person name="Bellec A."/>
            <person name="Berard A."/>
            <person name="Berges H."/>
            <person name="Blanchet N."/>
            <person name="Boniface M.C."/>
            <person name="Brunel D."/>
            <person name="Catrice O."/>
            <person name="Chaidir N."/>
            <person name="Claudel C."/>
            <person name="Donnadieu C."/>
            <person name="Faraut T."/>
            <person name="Fievet G."/>
            <person name="Helmstetter N."/>
            <person name="King M."/>
            <person name="Knapp S.J."/>
            <person name="Lai Z."/>
            <person name="Le Paslier M.C."/>
            <person name="Lippi Y."/>
            <person name="Lorenzon L."/>
            <person name="Mandel J.R."/>
            <person name="Marage G."/>
            <person name="Marchand G."/>
            <person name="Marquand E."/>
            <person name="Bret-Mestries E."/>
            <person name="Morien E."/>
            <person name="Nambeesan S."/>
            <person name="Nguyen T."/>
            <person name="Pegot-Espagnet P."/>
            <person name="Pouilly N."/>
            <person name="Raftis F."/>
            <person name="Sallet E."/>
            <person name="Schiex T."/>
            <person name="Thomas J."/>
            <person name="Vandecasteele C."/>
            <person name="Vares D."/>
            <person name="Vear F."/>
            <person name="Vautrin S."/>
            <person name="Crespi M."/>
            <person name="Mangin B."/>
            <person name="Burke J.M."/>
            <person name="Salse J."/>
            <person name="Munos S."/>
            <person name="Vincourt P."/>
            <person name="Rieseberg L.H."/>
            <person name="Langlade N.B."/>
        </authorList>
    </citation>
    <scope>NUCLEOTIDE SEQUENCE</scope>
    <source>
        <tissue evidence="1">Leaves</tissue>
    </source>
</reference>
<sequence>MSLSSEGNAYLQVMSKGDIVSRKEENVDAKHSKSPEEAVNVNGTGEEIRMIHWKN</sequence>
<protein>
    <submittedName>
        <fullName evidence="1">Uncharacterized protein</fullName>
    </submittedName>
</protein>
<evidence type="ECO:0000313" key="1">
    <source>
        <dbReference type="EMBL" id="KAF5782489.1"/>
    </source>
</evidence>
<evidence type="ECO:0000313" key="2">
    <source>
        <dbReference type="Proteomes" id="UP000215914"/>
    </source>
</evidence>